<evidence type="ECO:0000313" key="2">
    <source>
        <dbReference type="EMBL" id="PZO40306.1"/>
    </source>
</evidence>
<accession>A0A2W4W6D7</accession>
<dbReference type="Proteomes" id="UP000249081">
    <property type="component" value="Unassembled WGS sequence"/>
</dbReference>
<dbReference type="EMBL" id="QBMN01000076">
    <property type="protein sequence ID" value="PZO40306.1"/>
    <property type="molecule type" value="Genomic_DNA"/>
</dbReference>
<reference evidence="3" key="1">
    <citation type="submission" date="2018-04" db="EMBL/GenBank/DDBJ databases">
        <authorList>
            <person name="Cornet L."/>
        </authorList>
    </citation>
    <scope>NUCLEOTIDE SEQUENCE [LARGE SCALE GENOMIC DNA]</scope>
</reference>
<feature type="region of interest" description="Disordered" evidence="1">
    <location>
        <begin position="1"/>
        <end position="20"/>
    </location>
</feature>
<sequence length="194" mass="21133">MEPPSLKKLNSELNPAQPQGEPTLRQLHSIKAQLDLVLLALEALTGLGSDAMLAAADALGVSDLLSDRVNLWRLRQASPLRKGQGRKKLDVDEARALVLVSCHLAANHRDPIRQAVARLEQALAQGQPPHRAAQLGDYLDAFSNAYQDRMEGDQTATTDELTALGLKLLVDLLFYSGAGGSRKLWLALLDRTEK</sequence>
<name>A0A2W4W6D7_9CYAN</name>
<comment type="caution">
    <text evidence="2">The sequence shown here is derived from an EMBL/GenBank/DDBJ whole genome shotgun (WGS) entry which is preliminary data.</text>
</comment>
<gene>
    <name evidence="2" type="ORF">DCF17_12115</name>
</gene>
<evidence type="ECO:0008006" key="4">
    <source>
        <dbReference type="Google" id="ProtNLM"/>
    </source>
</evidence>
<dbReference type="InterPro" id="IPR021399">
    <property type="entry name" value="DUF3038"/>
</dbReference>
<evidence type="ECO:0000256" key="1">
    <source>
        <dbReference type="SAM" id="MobiDB-lite"/>
    </source>
</evidence>
<proteinExistence type="predicted"/>
<organism evidence="2 3">
    <name type="scientific">Shackletoniella antarctica</name>
    <dbReference type="NCBI Taxonomy" id="268115"/>
    <lineage>
        <taxon>Bacteria</taxon>
        <taxon>Bacillati</taxon>
        <taxon>Cyanobacteriota</taxon>
        <taxon>Cyanophyceae</taxon>
        <taxon>Oculatellales</taxon>
        <taxon>Oculatellaceae</taxon>
        <taxon>Shackletoniella</taxon>
    </lineage>
</organism>
<evidence type="ECO:0000313" key="3">
    <source>
        <dbReference type="Proteomes" id="UP000249081"/>
    </source>
</evidence>
<reference evidence="2 3" key="2">
    <citation type="submission" date="2018-06" db="EMBL/GenBank/DDBJ databases">
        <title>Metagenomic assembly of (sub)arctic Cyanobacteria and their associated microbiome from non-axenic cultures.</title>
        <authorList>
            <person name="Baurain D."/>
        </authorList>
    </citation>
    <scope>NUCLEOTIDE SEQUENCE [LARGE SCALE GENOMIC DNA]</scope>
    <source>
        <strain evidence="2">ULC041bin1</strain>
    </source>
</reference>
<dbReference type="AlphaFoldDB" id="A0A2W4W6D7"/>
<protein>
    <recommendedName>
        <fullName evidence="4">DUF3038 domain-containing protein</fullName>
    </recommendedName>
</protein>
<dbReference type="Pfam" id="PF11237">
    <property type="entry name" value="DUF3038"/>
    <property type="match status" value="1"/>
</dbReference>